<dbReference type="NCBIfam" id="TIGR00401">
    <property type="entry name" value="msrA"/>
    <property type="match status" value="1"/>
</dbReference>
<sequence>MAFSFASCSTESKPAAKLLADSDFKTMHLDTVVFGLGCFWGAEKRFAQLSGVADVISGYADGKGVKANYQAVTLRQNKFNPNNHAEVIQVSYNPDQITLTQLLQSFFEQHDPTQMNQQGNDIGTQYRSTILLKEQKQIDLANNVSAQYQTLLTKAGLGKIKTQIKLIDTFYPAEEYHQDYLVKNPNGYCPDHSTGVRFLKKDGSPSDKVEKKDNTAIQSGQHIVIIDSEFCPYCDKFKADVANDYQGSIPMHFRRASQLDGLTITSPTWATPTILFMQDGKEQYAIQGYVNAPKFYKALGYFKLGDSEAFNVAFTEGTDSRFCKQYEIFKNTPDGVFIDKISGAPLFDTRDRFNSGTGWLSFTKPIDDSVYYKEDNRFGMERLEIRAKKSDIHLGHKFDDGPNGQPRYCINATVLEFKARS</sequence>
<dbReference type="Gene3D" id="2.170.150.20">
    <property type="entry name" value="Peptide methionine sulfoxide reductase"/>
    <property type="match status" value="1"/>
</dbReference>
<evidence type="ECO:0000256" key="6">
    <source>
        <dbReference type="ARBA" id="ARBA00048782"/>
    </source>
</evidence>
<dbReference type="EMBL" id="MSCH01000003">
    <property type="protein sequence ID" value="PQJ55087.1"/>
    <property type="molecule type" value="Genomic_DNA"/>
</dbReference>
<dbReference type="PANTHER" id="PTHR43774">
    <property type="entry name" value="PEPTIDE METHIONINE SULFOXIDE REDUCTASE"/>
    <property type="match status" value="1"/>
</dbReference>
<gene>
    <name evidence="7" type="primary">msrA</name>
    <name evidence="9" type="ORF">BTO11_00300</name>
</gene>
<evidence type="ECO:0000256" key="5">
    <source>
        <dbReference type="ARBA" id="ARBA00048488"/>
    </source>
</evidence>
<dbReference type="EC" id="1.8.4.11" evidence="7"/>
<dbReference type="Gene3D" id="3.40.30.10">
    <property type="entry name" value="Glutaredoxin"/>
    <property type="match status" value="1"/>
</dbReference>
<dbReference type="InterPro" id="IPR002579">
    <property type="entry name" value="Met_Sox_Rdtase_MsrB_dom"/>
</dbReference>
<evidence type="ECO:0000313" key="10">
    <source>
        <dbReference type="Proteomes" id="UP000239007"/>
    </source>
</evidence>
<evidence type="ECO:0000256" key="3">
    <source>
        <dbReference type="ARBA" id="ARBA00024679"/>
    </source>
</evidence>
<comment type="caution">
    <text evidence="9">The sequence shown here is derived from an EMBL/GenBank/DDBJ whole genome shotgun (WGS) entry which is preliminary data.</text>
</comment>
<dbReference type="SUPFAM" id="SSF52833">
    <property type="entry name" value="Thioredoxin-like"/>
    <property type="match status" value="1"/>
</dbReference>
<keyword evidence="2" id="KW-0511">Multifunctional enzyme</keyword>
<dbReference type="InterPro" id="IPR002569">
    <property type="entry name" value="Met_Sox_Rdtase_MsrA_dom"/>
</dbReference>
<comment type="similarity">
    <text evidence="7">Belongs to the MsrA Met sulfoxide reductase family.</text>
</comment>
<dbReference type="InterPro" id="IPR011057">
    <property type="entry name" value="Mss4-like_sf"/>
</dbReference>
<comment type="function">
    <text evidence="3 7">Has an important function as a repair enzyme for proteins that have been inactivated by oxidation. Catalyzes the reversible oxidation-reduction of methionine sulfoxide in proteins to methionine.</text>
</comment>
<dbReference type="Pfam" id="PF01641">
    <property type="entry name" value="SelR"/>
    <property type="match status" value="1"/>
</dbReference>
<dbReference type="PANTHER" id="PTHR43774:SF1">
    <property type="entry name" value="PEPTIDE METHIONINE SULFOXIDE REDUCTASE MSRA 2"/>
    <property type="match status" value="1"/>
</dbReference>
<dbReference type="Pfam" id="PF13098">
    <property type="entry name" value="Thioredoxin_2"/>
    <property type="match status" value="1"/>
</dbReference>
<reference evidence="9 10" key="1">
    <citation type="submission" date="2016-12" db="EMBL/GenBank/DDBJ databases">
        <title>Diversity of luminous bacteria.</title>
        <authorList>
            <person name="Yoshizawa S."/>
            <person name="Kogure K."/>
        </authorList>
    </citation>
    <scope>NUCLEOTIDE SEQUENCE [LARGE SCALE GENOMIC DNA]</scope>
    <source>
        <strain evidence="9 10">SA4-48</strain>
    </source>
</reference>
<comment type="catalytic activity">
    <reaction evidence="4 7">
        <text>L-methionyl-[protein] + [thioredoxin]-disulfide + H2O = L-methionyl-(S)-S-oxide-[protein] + [thioredoxin]-dithiol</text>
        <dbReference type="Rhea" id="RHEA:14217"/>
        <dbReference type="Rhea" id="RHEA-COMP:10698"/>
        <dbReference type="Rhea" id="RHEA-COMP:10700"/>
        <dbReference type="Rhea" id="RHEA-COMP:12313"/>
        <dbReference type="Rhea" id="RHEA-COMP:12315"/>
        <dbReference type="ChEBI" id="CHEBI:15377"/>
        <dbReference type="ChEBI" id="CHEBI:16044"/>
        <dbReference type="ChEBI" id="CHEBI:29950"/>
        <dbReference type="ChEBI" id="CHEBI:44120"/>
        <dbReference type="ChEBI" id="CHEBI:50058"/>
        <dbReference type="EC" id="1.8.4.11"/>
    </reaction>
</comment>
<protein>
    <recommendedName>
        <fullName evidence="7">Peptide methionine sulfoxide reductase MsrA</fullName>
        <shortName evidence="7">Protein-methionine-S-oxide reductase</shortName>
        <ecNumber evidence="7">1.8.4.11</ecNumber>
    </recommendedName>
    <alternativeName>
        <fullName evidence="7">Peptide-methionine (S)-S-oxide reductase</fullName>
        <shortName evidence="7">Peptide Met(O) reductase</shortName>
    </alternativeName>
</protein>
<dbReference type="InterPro" id="IPR036509">
    <property type="entry name" value="Met_Sox_Rdtase_MsrA_sf"/>
</dbReference>
<feature type="active site" evidence="7">
    <location>
        <position position="38"/>
    </location>
</feature>
<dbReference type="InterPro" id="IPR036249">
    <property type="entry name" value="Thioredoxin-like_sf"/>
</dbReference>
<dbReference type="SUPFAM" id="SSF51316">
    <property type="entry name" value="Mss4-like"/>
    <property type="match status" value="1"/>
</dbReference>
<evidence type="ECO:0000313" key="9">
    <source>
        <dbReference type="EMBL" id="PQJ55087.1"/>
    </source>
</evidence>
<dbReference type="Proteomes" id="UP000239007">
    <property type="component" value="Unassembled WGS sequence"/>
</dbReference>
<evidence type="ECO:0000256" key="7">
    <source>
        <dbReference type="HAMAP-Rule" id="MF_01401"/>
    </source>
</evidence>
<evidence type="ECO:0000256" key="4">
    <source>
        <dbReference type="ARBA" id="ARBA00047806"/>
    </source>
</evidence>
<dbReference type="HAMAP" id="MF_01401">
    <property type="entry name" value="MsrA"/>
    <property type="match status" value="1"/>
</dbReference>
<comment type="catalytic activity">
    <reaction evidence="6 7">
        <text>[thioredoxin]-disulfide + L-methionine + H2O = L-methionine (S)-S-oxide + [thioredoxin]-dithiol</text>
        <dbReference type="Rhea" id="RHEA:19993"/>
        <dbReference type="Rhea" id="RHEA-COMP:10698"/>
        <dbReference type="Rhea" id="RHEA-COMP:10700"/>
        <dbReference type="ChEBI" id="CHEBI:15377"/>
        <dbReference type="ChEBI" id="CHEBI:29950"/>
        <dbReference type="ChEBI" id="CHEBI:50058"/>
        <dbReference type="ChEBI" id="CHEBI:57844"/>
        <dbReference type="ChEBI" id="CHEBI:58772"/>
        <dbReference type="EC" id="1.8.4.11"/>
    </reaction>
</comment>
<dbReference type="OrthoDB" id="4174719at2"/>
<keyword evidence="1 7" id="KW-0560">Oxidoreductase</keyword>
<dbReference type="GO" id="GO:0033744">
    <property type="term" value="F:L-methionine:thioredoxin-disulfide S-oxidoreductase activity"/>
    <property type="evidence" value="ECO:0007669"/>
    <property type="project" value="RHEA"/>
</dbReference>
<dbReference type="PROSITE" id="PS51790">
    <property type="entry name" value="MSRB"/>
    <property type="match status" value="1"/>
</dbReference>
<dbReference type="AlphaFoldDB" id="A0A2S7UYT4"/>
<comment type="catalytic activity">
    <reaction evidence="5">
        <text>L-methionyl-[protein] + [thioredoxin]-disulfide + H2O = L-methionyl-(R)-S-oxide-[protein] + [thioredoxin]-dithiol</text>
        <dbReference type="Rhea" id="RHEA:24164"/>
        <dbReference type="Rhea" id="RHEA-COMP:10698"/>
        <dbReference type="Rhea" id="RHEA-COMP:10700"/>
        <dbReference type="Rhea" id="RHEA-COMP:12313"/>
        <dbReference type="Rhea" id="RHEA-COMP:12314"/>
        <dbReference type="ChEBI" id="CHEBI:15377"/>
        <dbReference type="ChEBI" id="CHEBI:16044"/>
        <dbReference type="ChEBI" id="CHEBI:29950"/>
        <dbReference type="ChEBI" id="CHEBI:45764"/>
        <dbReference type="ChEBI" id="CHEBI:50058"/>
        <dbReference type="EC" id="1.8.4.12"/>
    </reaction>
</comment>
<evidence type="ECO:0000256" key="2">
    <source>
        <dbReference type="ARBA" id="ARBA00023268"/>
    </source>
</evidence>
<dbReference type="Pfam" id="PF01625">
    <property type="entry name" value="PMSR"/>
    <property type="match status" value="1"/>
</dbReference>
<evidence type="ECO:0000256" key="1">
    <source>
        <dbReference type="ARBA" id="ARBA00023002"/>
    </source>
</evidence>
<evidence type="ECO:0000259" key="8">
    <source>
        <dbReference type="PROSITE" id="PS51790"/>
    </source>
</evidence>
<dbReference type="GO" id="GO:0008113">
    <property type="term" value="F:peptide-methionine (S)-S-oxide reductase activity"/>
    <property type="evidence" value="ECO:0007669"/>
    <property type="project" value="UniProtKB-UniRule"/>
</dbReference>
<dbReference type="SUPFAM" id="SSF55068">
    <property type="entry name" value="Peptide methionine sulfoxide reductase"/>
    <property type="match status" value="1"/>
</dbReference>
<keyword evidence="10" id="KW-1185">Reference proteome</keyword>
<dbReference type="InterPro" id="IPR012336">
    <property type="entry name" value="Thioredoxin-like_fold"/>
</dbReference>
<organism evidence="9 10">
    <name type="scientific">Psychrosphaera saromensis</name>
    <dbReference type="NCBI Taxonomy" id="716813"/>
    <lineage>
        <taxon>Bacteria</taxon>
        <taxon>Pseudomonadati</taxon>
        <taxon>Pseudomonadota</taxon>
        <taxon>Gammaproteobacteria</taxon>
        <taxon>Alteromonadales</taxon>
        <taxon>Pseudoalteromonadaceae</taxon>
        <taxon>Psychrosphaera</taxon>
    </lineage>
</organism>
<dbReference type="GO" id="GO:0033743">
    <property type="term" value="F:peptide-methionine (R)-S-oxide reductase activity"/>
    <property type="evidence" value="ECO:0007669"/>
    <property type="project" value="UniProtKB-EC"/>
</dbReference>
<name>A0A2S7UYT4_9GAMM</name>
<dbReference type="Gene3D" id="3.30.1060.10">
    <property type="entry name" value="Peptide methionine sulphoxide reductase MsrA"/>
    <property type="match status" value="1"/>
</dbReference>
<accession>A0A2S7UYT4</accession>
<proteinExistence type="inferred from homology"/>
<feature type="domain" description="MsrB" evidence="8">
    <location>
        <begin position="297"/>
        <end position="420"/>
    </location>
</feature>